<gene>
    <name evidence="1" type="ORF">H6G03_02520</name>
</gene>
<reference evidence="1" key="1">
    <citation type="journal article" date="2015" name="ISME J.">
        <title>Draft Genome Sequence of Streptomyces incarnatus NRRL8089, which Produces the Nucleoside Antibiotic Sinefungin.</title>
        <authorList>
            <person name="Oshima K."/>
            <person name="Hattori M."/>
            <person name="Shimizu H."/>
            <person name="Fukuda K."/>
            <person name="Nemoto M."/>
            <person name="Inagaki K."/>
            <person name="Tamura T."/>
        </authorList>
    </citation>
    <scope>NUCLEOTIDE SEQUENCE</scope>
    <source>
        <strain evidence="1">FACHB-1375</strain>
    </source>
</reference>
<evidence type="ECO:0000313" key="2">
    <source>
        <dbReference type="Proteomes" id="UP000641646"/>
    </source>
</evidence>
<dbReference type="Pfam" id="PF11103">
    <property type="entry name" value="DUF2887"/>
    <property type="match status" value="1"/>
</dbReference>
<organism evidence="1 2">
    <name type="scientific">Aerosakkonema funiforme FACHB-1375</name>
    <dbReference type="NCBI Taxonomy" id="2949571"/>
    <lineage>
        <taxon>Bacteria</taxon>
        <taxon>Bacillati</taxon>
        <taxon>Cyanobacteriota</taxon>
        <taxon>Cyanophyceae</taxon>
        <taxon>Oscillatoriophycideae</taxon>
        <taxon>Aerosakkonematales</taxon>
        <taxon>Aerosakkonemataceae</taxon>
        <taxon>Aerosakkonema</taxon>
    </lineage>
</organism>
<comment type="caution">
    <text evidence="1">The sequence shown here is derived from an EMBL/GenBank/DDBJ whole genome shotgun (WGS) entry which is preliminary data.</text>
</comment>
<dbReference type="NCBIfam" id="TIGR01784">
    <property type="entry name" value="T_den_put_tspse"/>
    <property type="match status" value="1"/>
</dbReference>
<protein>
    <submittedName>
        <fullName evidence="1">Rpn family recombination-promoting nuclease/putative transposase</fullName>
    </submittedName>
</protein>
<dbReference type="AlphaFoldDB" id="A0A926VA46"/>
<dbReference type="InterPro" id="IPR022573">
    <property type="entry name" value="DUF2887"/>
</dbReference>
<sequence length="280" mass="32291">MKTDSLFYNIFRQFPFIFFALLGIPAETTNQYEFTSQEVKQLSFRLDGLFLPINPNSQLPFYIVEVQFQPDPNLYYRLFAELFIYLRQYQPPHPWQLVVIYPNRQTERENNIHFQEMLALPNLTRIYIDELSTTETASLPIKLLKLIVEPENTAPDLARELAAQVRTEIPNVTVRDSLIELLETIVVYKLPQKSREEIAAMFNLSDLKKTRVYQEIQAEVQAEAQAEIAKIQAEAQEAKQREKATILRLVSLGLSTEQIATAIDLPLAEVEATIAEAEQN</sequence>
<name>A0A926VA46_9CYAN</name>
<reference evidence="1" key="2">
    <citation type="submission" date="2020-08" db="EMBL/GenBank/DDBJ databases">
        <authorList>
            <person name="Chen M."/>
            <person name="Teng W."/>
            <person name="Zhao L."/>
            <person name="Hu C."/>
            <person name="Zhou Y."/>
            <person name="Han B."/>
            <person name="Song L."/>
            <person name="Shu W."/>
        </authorList>
    </citation>
    <scope>NUCLEOTIDE SEQUENCE</scope>
    <source>
        <strain evidence="1">FACHB-1375</strain>
    </source>
</reference>
<accession>A0A926VA46</accession>
<dbReference type="PANTHER" id="PTHR35586:SF2">
    <property type="entry name" value="SLL1542 PROTEIN"/>
    <property type="match status" value="1"/>
</dbReference>
<dbReference type="PANTHER" id="PTHR35586">
    <property type="entry name" value="SLL1691 PROTEIN"/>
    <property type="match status" value="1"/>
</dbReference>
<dbReference type="EMBL" id="JACJPW010000004">
    <property type="protein sequence ID" value="MBD2179996.1"/>
    <property type="molecule type" value="Genomic_DNA"/>
</dbReference>
<dbReference type="RefSeq" id="WP_190461748.1">
    <property type="nucleotide sequence ID" value="NZ_JACJPW010000004.1"/>
</dbReference>
<evidence type="ECO:0000313" key="1">
    <source>
        <dbReference type="EMBL" id="MBD2179996.1"/>
    </source>
</evidence>
<proteinExistence type="predicted"/>
<dbReference type="InterPro" id="IPR010106">
    <property type="entry name" value="RpnA"/>
</dbReference>
<dbReference type="Proteomes" id="UP000641646">
    <property type="component" value="Unassembled WGS sequence"/>
</dbReference>
<keyword evidence="2" id="KW-1185">Reference proteome</keyword>